<feature type="coiled-coil region" evidence="1">
    <location>
        <begin position="358"/>
        <end position="415"/>
    </location>
</feature>
<dbReference type="AlphaFoldDB" id="A0A6J6BMP0"/>
<evidence type="ECO:0000256" key="1">
    <source>
        <dbReference type="SAM" id="Coils"/>
    </source>
</evidence>
<name>A0A6J6BMP0_9ZZZZ</name>
<protein>
    <submittedName>
        <fullName evidence="2">Unannotated protein</fullName>
    </submittedName>
</protein>
<sequence length="446" mass="48714">MTTPINPSELANPSEVAKIGTPALSAASALIGDPSRFGYVADDGTVFVKTPQGDKAVGSYPGKSAEEALSYFVRKFEALASEVALTAARITSGAMVPQDAYEAVKKLRAQVSELNGVGDLAALAASVEQIEPLIEGHREAYEAKKAEEAAAKAARRDQIIIEKEKIVAEAESLALSESWKATGDRLKVLLDEWKAAPRLDKKVDADFWKRFSASRNKFDKRRRAHFAQLESITEKVSGEKEALVLEAEKLATSSDWVSTARRFKALMDLWKAAGRGKRSDDTKQWARFKAAQDQFFTAKSADLEKREVSMAANLIKREELLPKIEALLPFTDVKAAKASLRELMNEWSKIGITNRDKRAALDARVAVVEDAIKSAEAELWRKSDPAAKARAADVVKQLSDSIESYEKAATKATAAGNAKKAKEASESAAARRIWLAEAEKSLAEFQ</sequence>
<dbReference type="EMBL" id="CAEZVG010000001">
    <property type="protein sequence ID" value="CAB4615913.1"/>
    <property type="molecule type" value="Genomic_DNA"/>
</dbReference>
<dbReference type="EMBL" id="CAEZSP010000013">
    <property type="protein sequence ID" value="CAB4540351.1"/>
    <property type="molecule type" value="Genomic_DNA"/>
</dbReference>
<dbReference type="Pfam" id="PF03993">
    <property type="entry name" value="DUF349"/>
    <property type="match status" value="3"/>
</dbReference>
<accession>A0A6J6BMP0</accession>
<evidence type="ECO:0000313" key="3">
    <source>
        <dbReference type="EMBL" id="CAB4615913.1"/>
    </source>
</evidence>
<dbReference type="InterPro" id="IPR007139">
    <property type="entry name" value="DUF349"/>
</dbReference>
<evidence type="ECO:0000313" key="2">
    <source>
        <dbReference type="EMBL" id="CAB4540351.1"/>
    </source>
</evidence>
<proteinExistence type="predicted"/>
<organism evidence="2">
    <name type="scientific">freshwater metagenome</name>
    <dbReference type="NCBI Taxonomy" id="449393"/>
    <lineage>
        <taxon>unclassified sequences</taxon>
        <taxon>metagenomes</taxon>
        <taxon>ecological metagenomes</taxon>
    </lineage>
</organism>
<gene>
    <name evidence="2" type="ORF">UFOPK1440_00421</name>
    <name evidence="3" type="ORF">UFOPK1946_00053</name>
</gene>
<reference evidence="2" key="1">
    <citation type="submission" date="2020-05" db="EMBL/GenBank/DDBJ databases">
        <authorList>
            <person name="Chiriac C."/>
            <person name="Salcher M."/>
            <person name="Ghai R."/>
            <person name="Kavagutti S V."/>
        </authorList>
    </citation>
    <scope>NUCLEOTIDE SEQUENCE</scope>
</reference>
<keyword evidence="1" id="KW-0175">Coiled coil</keyword>